<dbReference type="InterPro" id="IPR036163">
    <property type="entry name" value="HMA_dom_sf"/>
</dbReference>
<feature type="domain" description="HMA" evidence="13">
    <location>
        <begin position="155"/>
        <end position="221"/>
    </location>
</feature>
<feature type="transmembrane region" description="Helical" evidence="11">
    <location>
        <begin position="848"/>
        <end position="867"/>
    </location>
</feature>
<keyword evidence="5 11" id="KW-0479">Metal-binding</keyword>
<evidence type="ECO:0000256" key="3">
    <source>
        <dbReference type="ARBA" id="ARBA00022475"/>
    </source>
</evidence>
<gene>
    <name evidence="14" type="ORF">MNODULE_21915</name>
</gene>
<protein>
    <submittedName>
        <fullName evidence="14">Heavy metal translocating P-type ATPase</fullName>
    </submittedName>
</protein>
<keyword evidence="10 11" id="KW-0472">Membrane</keyword>
<dbReference type="NCBIfam" id="TIGR01525">
    <property type="entry name" value="ATPase-IB_hvy"/>
    <property type="match status" value="1"/>
</dbReference>
<dbReference type="PROSITE" id="PS00154">
    <property type="entry name" value="ATPASE_E1_E2"/>
    <property type="match status" value="1"/>
</dbReference>
<dbReference type="GO" id="GO:0005524">
    <property type="term" value="F:ATP binding"/>
    <property type="evidence" value="ECO:0007669"/>
    <property type="project" value="UniProtKB-UniRule"/>
</dbReference>
<evidence type="ECO:0000256" key="10">
    <source>
        <dbReference type="ARBA" id="ARBA00023136"/>
    </source>
</evidence>
<dbReference type="SUPFAM" id="SSF49503">
    <property type="entry name" value="Cupredoxins"/>
    <property type="match status" value="1"/>
</dbReference>
<dbReference type="PROSITE" id="PS50846">
    <property type="entry name" value="HMA_2"/>
    <property type="match status" value="1"/>
</dbReference>
<dbReference type="InterPro" id="IPR008972">
    <property type="entry name" value="Cupredoxin"/>
</dbReference>
<dbReference type="Proteomes" id="UP000534783">
    <property type="component" value="Unassembled WGS sequence"/>
</dbReference>
<dbReference type="CDD" id="cd00371">
    <property type="entry name" value="HMA"/>
    <property type="match status" value="1"/>
</dbReference>
<reference evidence="14 15" key="1">
    <citation type="journal article" date="2020" name="Nature">
        <title>Bacterial chemolithoautotrophy via manganese oxidation.</title>
        <authorList>
            <person name="Yu H."/>
            <person name="Leadbetter J.R."/>
        </authorList>
    </citation>
    <scope>NUCLEOTIDE SEQUENCE [LARGE SCALE GENOMIC DNA]</scope>
    <source>
        <strain evidence="14 15">Mn-1</strain>
    </source>
</reference>
<feature type="transmembrane region" description="Helical" evidence="11">
    <location>
        <begin position="507"/>
        <end position="526"/>
    </location>
</feature>
<dbReference type="InterPro" id="IPR018303">
    <property type="entry name" value="ATPase_P-typ_P_site"/>
</dbReference>
<dbReference type="GO" id="GO:0016887">
    <property type="term" value="F:ATP hydrolysis activity"/>
    <property type="evidence" value="ECO:0007669"/>
    <property type="project" value="InterPro"/>
</dbReference>
<dbReference type="GO" id="GO:0043682">
    <property type="term" value="F:P-type divalent copper transporter activity"/>
    <property type="evidence" value="ECO:0007669"/>
    <property type="project" value="TreeGrafter"/>
</dbReference>
<evidence type="ECO:0000256" key="4">
    <source>
        <dbReference type="ARBA" id="ARBA00022692"/>
    </source>
</evidence>
<evidence type="ECO:0000256" key="12">
    <source>
        <dbReference type="SAM" id="MobiDB-lite"/>
    </source>
</evidence>
<feature type="transmembrane region" description="Helical" evidence="11">
    <location>
        <begin position="6"/>
        <end position="25"/>
    </location>
</feature>
<dbReference type="SFLD" id="SFLDF00027">
    <property type="entry name" value="p-type_atpase"/>
    <property type="match status" value="1"/>
</dbReference>
<dbReference type="InterPro" id="IPR028096">
    <property type="entry name" value="EfeO_Cupredoxin"/>
</dbReference>
<feature type="transmembrane region" description="Helical" evidence="11">
    <location>
        <begin position="248"/>
        <end position="265"/>
    </location>
</feature>
<evidence type="ECO:0000256" key="9">
    <source>
        <dbReference type="ARBA" id="ARBA00022989"/>
    </source>
</evidence>
<dbReference type="RefSeq" id="WP_168063376.1">
    <property type="nucleotide sequence ID" value="NZ_VTOW01000007.1"/>
</dbReference>
<dbReference type="Pfam" id="PF00702">
    <property type="entry name" value="Hydrolase"/>
    <property type="match status" value="1"/>
</dbReference>
<sequence>MAIISLIVMMTGLVLIAFLLFFFFGPKQGKAAALQAGVQEITIRVEGAYQPNRVVVKAGMPVRLKFDRREGTDCSNRVVLPDFGISRALPAFAATSVEFTPQKPGEYPFSCAMNMYRGTLVVEPDEKMKQAERAASPQQIPSKVTPHPSADEKPARAEFLIRGMRSITTTTAIEDLIERLPGVEQAQVNAATERVTIDYTPGQVSPDQMARAMADAGYQAEPVTSEEETADRWAASRESEVADIRRRFLVSLVLTVPLLIGAMWHEFFPMPGGPLGALIALLADPYIQLILSTPVLFYSGWGFFKGTWFTLKNRTADMNTLIGIGIGAAYLYSLSATLFDDWLRRRGVEAGVYYETAAVIVTLILLGRLLEARAKAGTSAAIEKLLSLQAKRARVRRDGKEIDLPVEEVRVGDLVVVRPGEKIPVDGVIREGESVIDESMVTGESVPVTKGEGDPVIGATLNSAGGFVFEATKVGRETMLAQIVRLVQQAQGSKAPIQRLADLVSSYFVPAVIIIGVITFAVWFVWGPAPAFVLALLNTVAVLLIACPCALGLATPTSVMVATGKGAENGILIKDAEALEVTGKVTTVILDKTGTLTEGRHAVRDLIPAKGISKEDLLRWAAATQRGSEHPLAKAIVRAGEEKKVSIPPPKDFRYFTGKGTGAVVEGAELLVGNRRLMAEREISVASLEDQAKRLDEEGKTVNFIARESRLIGLISLADVVRPTSQAAVAELHRLGVKVAMITGDNWGVGRAIAKELGIDTVLAEVLPEHKAQEVAKLQRQGKIVAMVGDGINDAPALAQADVGIAIGSGTDVAIESADISLVKNDVFDVARVIQLSRATMRNIRQNLFFAFVYNGLGIPIAAGALYPFTGLLLSPIIASAAMAASSISVVLNALRLKRFQMPAGVANERGIGLSEPQERKKAA</sequence>
<keyword evidence="8" id="KW-1278">Translocase</keyword>
<feature type="transmembrane region" description="Helical" evidence="11">
    <location>
        <begin position="285"/>
        <end position="304"/>
    </location>
</feature>
<dbReference type="InterPro" id="IPR008250">
    <property type="entry name" value="ATPase_P-typ_transduc_dom_A_sf"/>
</dbReference>
<proteinExistence type="inferred from homology"/>
<dbReference type="GO" id="GO:0055070">
    <property type="term" value="P:copper ion homeostasis"/>
    <property type="evidence" value="ECO:0007669"/>
    <property type="project" value="TreeGrafter"/>
</dbReference>
<dbReference type="SUPFAM" id="SSF55008">
    <property type="entry name" value="HMA, heavy metal-associated domain"/>
    <property type="match status" value="1"/>
</dbReference>
<dbReference type="InterPro" id="IPR027256">
    <property type="entry name" value="P-typ_ATPase_IB"/>
</dbReference>
<dbReference type="Pfam" id="PF00403">
    <property type="entry name" value="HMA"/>
    <property type="match status" value="1"/>
</dbReference>
<dbReference type="CDD" id="cd02094">
    <property type="entry name" value="P-type_ATPase_Cu-like"/>
    <property type="match status" value="1"/>
</dbReference>
<evidence type="ECO:0000256" key="11">
    <source>
        <dbReference type="RuleBase" id="RU362081"/>
    </source>
</evidence>
<dbReference type="InterPro" id="IPR059000">
    <property type="entry name" value="ATPase_P-type_domA"/>
</dbReference>
<dbReference type="Gene3D" id="2.70.150.10">
    <property type="entry name" value="Calcium-transporting ATPase, cytoplasmic transduction domain A"/>
    <property type="match status" value="1"/>
</dbReference>
<dbReference type="Pfam" id="PF00122">
    <property type="entry name" value="E1-E2_ATPase"/>
    <property type="match status" value="1"/>
</dbReference>
<dbReference type="SFLD" id="SFLDS00003">
    <property type="entry name" value="Haloacid_Dehalogenase"/>
    <property type="match status" value="1"/>
</dbReference>
<comment type="caution">
    <text evidence="14">The sequence shown here is derived from an EMBL/GenBank/DDBJ whole genome shotgun (WGS) entry which is preliminary data.</text>
</comment>
<dbReference type="InterPro" id="IPR023298">
    <property type="entry name" value="ATPase_P-typ_TM_dom_sf"/>
</dbReference>
<dbReference type="Pfam" id="PF13473">
    <property type="entry name" value="Cupredoxin_1"/>
    <property type="match status" value="1"/>
</dbReference>
<accession>A0A7X6IDD5</accession>
<evidence type="ECO:0000256" key="1">
    <source>
        <dbReference type="ARBA" id="ARBA00004651"/>
    </source>
</evidence>
<keyword evidence="7 11" id="KW-0067">ATP-binding</keyword>
<keyword evidence="15" id="KW-1185">Reference proteome</keyword>
<evidence type="ECO:0000256" key="7">
    <source>
        <dbReference type="ARBA" id="ARBA00022840"/>
    </source>
</evidence>
<dbReference type="SUPFAM" id="SSF56784">
    <property type="entry name" value="HAD-like"/>
    <property type="match status" value="1"/>
</dbReference>
<keyword evidence="6 11" id="KW-0547">Nucleotide-binding</keyword>
<dbReference type="InterPro" id="IPR023214">
    <property type="entry name" value="HAD_sf"/>
</dbReference>
<evidence type="ECO:0000259" key="13">
    <source>
        <dbReference type="PROSITE" id="PS50846"/>
    </source>
</evidence>
<feature type="transmembrane region" description="Helical" evidence="11">
    <location>
        <begin position="873"/>
        <end position="895"/>
    </location>
</feature>
<evidence type="ECO:0000256" key="2">
    <source>
        <dbReference type="ARBA" id="ARBA00006024"/>
    </source>
</evidence>
<organism evidence="14 15">
    <name type="scientific">Candidatus Manganitrophus noduliformans</name>
    <dbReference type="NCBI Taxonomy" id="2606439"/>
    <lineage>
        <taxon>Bacteria</taxon>
        <taxon>Pseudomonadati</taxon>
        <taxon>Nitrospirota</taxon>
        <taxon>Nitrospiria</taxon>
        <taxon>Candidatus Troglogloeales</taxon>
        <taxon>Candidatus Manganitrophaceae</taxon>
        <taxon>Candidatus Manganitrophus</taxon>
    </lineage>
</organism>
<dbReference type="GO" id="GO:0005507">
    <property type="term" value="F:copper ion binding"/>
    <property type="evidence" value="ECO:0007669"/>
    <property type="project" value="TreeGrafter"/>
</dbReference>
<dbReference type="FunFam" id="2.70.150.10:FF:000020">
    <property type="entry name" value="Copper-exporting P-type ATPase A"/>
    <property type="match status" value="1"/>
</dbReference>
<feature type="transmembrane region" description="Helical" evidence="11">
    <location>
        <begin position="316"/>
        <end position="339"/>
    </location>
</feature>
<dbReference type="PANTHER" id="PTHR43520">
    <property type="entry name" value="ATP7, ISOFORM B"/>
    <property type="match status" value="1"/>
</dbReference>
<dbReference type="EMBL" id="VTOW01000007">
    <property type="protein sequence ID" value="NKE73420.1"/>
    <property type="molecule type" value="Genomic_DNA"/>
</dbReference>
<dbReference type="PRINTS" id="PR00119">
    <property type="entry name" value="CATATPASE"/>
</dbReference>
<feature type="transmembrane region" description="Helical" evidence="11">
    <location>
        <begin position="351"/>
        <end position="370"/>
    </location>
</feature>
<dbReference type="NCBIfam" id="TIGR01511">
    <property type="entry name" value="ATPase-IB1_Cu"/>
    <property type="match status" value="1"/>
</dbReference>
<evidence type="ECO:0000256" key="8">
    <source>
        <dbReference type="ARBA" id="ARBA00022967"/>
    </source>
</evidence>
<evidence type="ECO:0000256" key="6">
    <source>
        <dbReference type="ARBA" id="ARBA00022741"/>
    </source>
</evidence>
<dbReference type="InterPro" id="IPR001757">
    <property type="entry name" value="P_typ_ATPase"/>
</dbReference>
<dbReference type="InterPro" id="IPR036412">
    <property type="entry name" value="HAD-like_sf"/>
</dbReference>
<dbReference type="GO" id="GO:0060003">
    <property type="term" value="P:copper ion export"/>
    <property type="evidence" value="ECO:0007669"/>
    <property type="project" value="UniProtKB-ARBA"/>
</dbReference>
<feature type="region of interest" description="Disordered" evidence="12">
    <location>
        <begin position="127"/>
        <end position="153"/>
    </location>
</feature>
<evidence type="ECO:0000256" key="5">
    <source>
        <dbReference type="ARBA" id="ARBA00022723"/>
    </source>
</evidence>
<dbReference type="PRINTS" id="PR00943">
    <property type="entry name" value="CUATPASE"/>
</dbReference>
<keyword evidence="4 11" id="KW-0812">Transmembrane</keyword>
<evidence type="ECO:0000313" key="15">
    <source>
        <dbReference type="Proteomes" id="UP000534783"/>
    </source>
</evidence>
<dbReference type="Gene3D" id="3.40.50.1000">
    <property type="entry name" value="HAD superfamily/HAD-like"/>
    <property type="match status" value="1"/>
</dbReference>
<dbReference type="Gene3D" id="2.60.40.420">
    <property type="entry name" value="Cupredoxins - blue copper proteins"/>
    <property type="match status" value="1"/>
</dbReference>
<comment type="subcellular location">
    <subcellularLocation>
        <location evidence="1">Cell membrane</location>
        <topology evidence="1">Multi-pass membrane protein</topology>
    </subcellularLocation>
</comment>
<keyword evidence="9 11" id="KW-1133">Transmembrane helix</keyword>
<dbReference type="GO" id="GO:0005886">
    <property type="term" value="C:plasma membrane"/>
    <property type="evidence" value="ECO:0007669"/>
    <property type="project" value="UniProtKB-SubCell"/>
</dbReference>
<dbReference type="InterPro" id="IPR023299">
    <property type="entry name" value="ATPase_P-typ_cyto_dom_N"/>
</dbReference>
<dbReference type="NCBIfam" id="TIGR01494">
    <property type="entry name" value="ATPase_P-type"/>
    <property type="match status" value="1"/>
</dbReference>
<comment type="similarity">
    <text evidence="2 11">Belongs to the cation transport ATPase (P-type) (TC 3.A.3) family. Type IB subfamily.</text>
</comment>
<dbReference type="SUPFAM" id="SSF81665">
    <property type="entry name" value="Calcium ATPase, transmembrane domain M"/>
    <property type="match status" value="1"/>
</dbReference>
<dbReference type="PANTHER" id="PTHR43520:SF8">
    <property type="entry name" value="P-TYPE CU(+) TRANSPORTER"/>
    <property type="match status" value="1"/>
</dbReference>
<evidence type="ECO:0000313" key="14">
    <source>
        <dbReference type="EMBL" id="NKE73420.1"/>
    </source>
</evidence>
<name>A0A7X6IDD5_9BACT</name>
<feature type="transmembrane region" description="Helical" evidence="11">
    <location>
        <begin position="532"/>
        <end position="555"/>
    </location>
</feature>
<dbReference type="SFLD" id="SFLDG00002">
    <property type="entry name" value="C1.7:_P-type_atpase_like"/>
    <property type="match status" value="1"/>
</dbReference>
<dbReference type="InterPro" id="IPR044492">
    <property type="entry name" value="P_typ_ATPase_HD_dom"/>
</dbReference>
<dbReference type="InterPro" id="IPR006121">
    <property type="entry name" value="HMA_dom"/>
</dbReference>
<keyword evidence="3 11" id="KW-1003">Cell membrane</keyword>
<dbReference type="Gene3D" id="3.30.70.100">
    <property type="match status" value="1"/>
</dbReference>
<dbReference type="Gene3D" id="3.40.1110.10">
    <property type="entry name" value="Calcium-transporting ATPase, cytoplasmic domain N"/>
    <property type="match status" value="1"/>
</dbReference>
<dbReference type="AlphaFoldDB" id="A0A7X6IDD5"/>
<dbReference type="SUPFAM" id="SSF81653">
    <property type="entry name" value="Calcium ATPase, transduction domain A"/>
    <property type="match status" value="1"/>
</dbReference>